<proteinExistence type="predicted"/>
<gene>
    <name evidence="2" type="ORF">PBRASI_LOCUS1147</name>
</gene>
<dbReference type="AlphaFoldDB" id="A0A9N8W098"/>
<evidence type="ECO:0000256" key="1">
    <source>
        <dbReference type="SAM" id="MobiDB-lite"/>
    </source>
</evidence>
<feature type="compositionally biased region" description="Polar residues" evidence="1">
    <location>
        <begin position="13"/>
        <end position="23"/>
    </location>
</feature>
<dbReference type="EMBL" id="CAJVPI010000070">
    <property type="protein sequence ID" value="CAG8472634.1"/>
    <property type="molecule type" value="Genomic_DNA"/>
</dbReference>
<evidence type="ECO:0000313" key="3">
    <source>
        <dbReference type="Proteomes" id="UP000789739"/>
    </source>
</evidence>
<name>A0A9N8W098_9GLOM</name>
<keyword evidence="3" id="KW-1185">Reference proteome</keyword>
<reference evidence="2" key="1">
    <citation type="submission" date="2021-06" db="EMBL/GenBank/DDBJ databases">
        <authorList>
            <person name="Kallberg Y."/>
            <person name="Tangrot J."/>
            <person name="Rosling A."/>
        </authorList>
    </citation>
    <scope>NUCLEOTIDE SEQUENCE</scope>
    <source>
        <strain evidence="2">BR232B</strain>
    </source>
</reference>
<feature type="compositionally biased region" description="Low complexity" evidence="1">
    <location>
        <begin position="88"/>
        <end position="108"/>
    </location>
</feature>
<evidence type="ECO:0000313" key="2">
    <source>
        <dbReference type="EMBL" id="CAG8472634.1"/>
    </source>
</evidence>
<feature type="region of interest" description="Disordered" evidence="1">
    <location>
        <begin position="13"/>
        <end position="156"/>
    </location>
</feature>
<comment type="caution">
    <text evidence="2">The sequence shown here is derived from an EMBL/GenBank/DDBJ whole genome shotgun (WGS) entry which is preliminary data.</text>
</comment>
<protein>
    <submittedName>
        <fullName evidence="2">11675_t:CDS:1</fullName>
    </submittedName>
</protein>
<accession>A0A9N8W098</accession>
<dbReference type="Proteomes" id="UP000789739">
    <property type="component" value="Unassembled WGS sequence"/>
</dbReference>
<sequence>MNIVKTALELVSSENRGSKSISGGRQVLSDSSSNVRDDNNSTSTRNEQSGTGMELLAHTAATRSAKYPSAQQPWLTNQQSQHHPLIDPSTSTVSESTPSSSYTHYPSPQHQQFRRDAPNLLLNTSPTSTIQHQSQSSISQTDSQTLSSPSESTLMNRSNLRQLLPKVPLLTTKTRSKPDVLHYYEITALVEYKPQGYDEWGEIGDVDTIPILDTCSLLRKERILVRNAKFVVPWGWRSTV</sequence>
<feature type="compositionally biased region" description="Polar residues" evidence="1">
    <location>
        <begin position="69"/>
        <end position="82"/>
    </location>
</feature>
<feature type="compositionally biased region" description="Low complexity" evidence="1">
    <location>
        <begin position="124"/>
        <end position="148"/>
    </location>
</feature>
<organism evidence="2 3">
    <name type="scientific">Paraglomus brasilianum</name>
    <dbReference type="NCBI Taxonomy" id="144538"/>
    <lineage>
        <taxon>Eukaryota</taxon>
        <taxon>Fungi</taxon>
        <taxon>Fungi incertae sedis</taxon>
        <taxon>Mucoromycota</taxon>
        <taxon>Glomeromycotina</taxon>
        <taxon>Glomeromycetes</taxon>
        <taxon>Paraglomerales</taxon>
        <taxon>Paraglomeraceae</taxon>
        <taxon>Paraglomus</taxon>
    </lineage>
</organism>